<dbReference type="RefSeq" id="WP_147784333.1">
    <property type="nucleotide sequence ID" value="NZ_VRMG01000009.1"/>
</dbReference>
<evidence type="ECO:0000313" key="4">
    <source>
        <dbReference type="Proteomes" id="UP000321379"/>
    </source>
</evidence>
<keyword evidence="2" id="KW-0812">Transmembrane</keyword>
<feature type="transmembrane region" description="Helical" evidence="2">
    <location>
        <begin position="6"/>
        <end position="25"/>
    </location>
</feature>
<evidence type="ECO:0000313" key="3">
    <source>
        <dbReference type="EMBL" id="TXN29315.1"/>
    </source>
</evidence>
<comment type="caution">
    <text evidence="3">The sequence shown here is derived from an EMBL/GenBank/DDBJ whole genome shotgun (WGS) entry which is preliminary data.</text>
</comment>
<dbReference type="AlphaFoldDB" id="A0A5C8ULU9"/>
<evidence type="ECO:0000256" key="2">
    <source>
        <dbReference type="SAM" id="Phobius"/>
    </source>
</evidence>
<dbReference type="EMBL" id="VRMG01000009">
    <property type="protein sequence ID" value="TXN29315.1"/>
    <property type="molecule type" value="Genomic_DNA"/>
</dbReference>
<keyword evidence="4" id="KW-1185">Reference proteome</keyword>
<organism evidence="3 4">
    <name type="scientific">Lacisediminihabitans profunda</name>
    <dbReference type="NCBI Taxonomy" id="2594790"/>
    <lineage>
        <taxon>Bacteria</taxon>
        <taxon>Bacillati</taxon>
        <taxon>Actinomycetota</taxon>
        <taxon>Actinomycetes</taxon>
        <taxon>Micrococcales</taxon>
        <taxon>Microbacteriaceae</taxon>
        <taxon>Lacisediminihabitans</taxon>
    </lineage>
</organism>
<sequence>MNGSTAFAFVFFFVILGGFITLQVVTNSRQRAQDLTDGVISRLKTAGFLDIPLRITRTELIEGYGEGAARHPLAGLTARVEDSGTLNRRITATRMVALGVFALAAPKKQDDREVYLTIEGPTTAIVKAIKVKSNPTIGTAARKFAMELNAASRLADVAAQPSSPDATSGDLEPQE</sequence>
<reference evidence="3 4" key="1">
    <citation type="submission" date="2019-08" db="EMBL/GenBank/DDBJ databases">
        <title>Bacterial whole genome sequence for Glaciihabitans sp. CHu50b-6-2.</title>
        <authorList>
            <person name="Jin L."/>
        </authorList>
    </citation>
    <scope>NUCLEOTIDE SEQUENCE [LARGE SCALE GENOMIC DNA]</scope>
    <source>
        <strain evidence="3 4">CHu50b-6-2</strain>
    </source>
</reference>
<accession>A0A5C8ULU9</accession>
<protein>
    <submittedName>
        <fullName evidence="3">Uncharacterized protein</fullName>
    </submittedName>
</protein>
<keyword evidence="2" id="KW-1133">Transmembrane helix</keyword>
<keyword evidence="2" id="KW-0472">Membrane</keyword>
<name>A0A5C8ULU9_9MICO</name>
<evidence type="ECO:0000256" key="1">
    <source>
        <dbReference type="SAM" id="MobiDB-lite"/>
    </source>
</evidence>
<proteinExistence type="predicted"/>
<dbReference type="Proteomes" id="UP000321379">
    <property type="component" value="Unassembled WGS sequence"/>
</dbReference>
<feature type="region of interest" description="Disordered" evidence="1">
    <location>
        <begin position="155"/>
        <end position="175"/>
    </location>
</feature>
<gene>
    <name evidence="3" type="ORF">FVP33_14140</name>
</gene>